<dbReference type="PROSITE" id="PS51186">
    <property type="entry name" value="GNAT"/>
    <property type="match status" value="1"/>
</dbReference>
<dbReference type="RefSeq" id="WP_127742220.1">
    <property type="nucleotide sequence ID" value="NZ_CP196002.1"/>
</dbReference>
<evidence type="ECO:0000256" key="1">
    <source>
        <dbReference type="ARBA" id="ARBA00022679"/>
    </source>
</evidence>
<evidence type="ECO:0000259" key="3">
    <source>
        <dbReference type="PROSITE" id="PS51186"/>
    </source>
</evidence>
<keyword evidence="1 4" id="KW-0808">Transferase</keyword>
<gene>
    <name evidence="4" type="ORF">EM808_25615</name>
</gene>
<protein>
    <submittedName>
        <fullName evidence="4">GNAT family N-acetyltransferase</fullName>
    </submittedName>
</protein>
<keyword evidence="5" id="KW-1185">Reference proteome</keyword>
<comment type="caution">
    <text evidence="4">The sequence shown here is derived from an EMBL/GenBank/DDBJ whole genome shotgun (WGS) entry which is preliminary data.</text>
</comment>
<dbReference type="InterPro" id="IPR000182">
    <property type="entry name" value="GNAT_dom"/>
</dbReference>
<dbReference type="EMBL" id="RZTZ01000019">
    <property type="protein sequence ID" value="RVT57174.1"/>
    <property type="molecule type" value="Genomic_DNA"/>
</dbReference>
<name>A0A3S2TU83_9BACI</name>
<dbReference type="CDD" id="cd04301">
    <property type="entry name" value="NAT_SF"/>
    <property type="match status" value="1"/>
</dbReference>
<dbReference type="Pfam" id="PF00583">
    <property type="entry name" value="Acetyltransf_1"/>
    <property type="match status" value="1"/>
</dbReference>
<dbReference type="Gene3D" id="3.40.630.30">
    <property type="match status" value="1"/>
</dbReference>
<accession>A0A3S2TU83</accession>
<dbReference type="SUPFAM" id="SSF55729">
    <property type="entry name" value="Acyl-CoA N-acyltransferases (Nat)"/>
    <property type="match status" value="1"/>
</dbReference>
<sequence>MEIKVLEKKDADVYKKLRLEALKLSPEAFASSYEEEKEFTIETFGNRLSNSNSYTLGAFENGKLLGVVTLQLEQKAKLKHRITIFAVYVAVGNRGHGVAKKLLKEAITRSKQINGIEAIYLTVGAANQPAKNLYKSLGFATYGIDKKALKIGNTYFDEELMVLYF</sequence>
<dbReference type="InterPro" id="IPR050680">
    <property type="entry name" value="YpeA/RimI_acetyltransf"/>
</dbReference>
<organism evidence="4 5">
    <name type="scientific">Niallia taxi</name>
    <dbReference type="NCBI Taxonomy" id="2499688"/>
    <lineage>
        <taxon>Bacteria</taxon>
        <taxon>Bacillati</taxon>
        <taxon>Bacillota</taxon>
        <taxon>Bacilli</taxon>
        <taxon>Bacillales</taxon>
        <taxon>Bacillaceae</taxon>
        <taxon>Niallia</taxon>
    </lineage>
</organism>
<evidence type="ECO:0000313" key="4">
    <source>
        <dbReference type="EMBL" id="RVT57174.1"/>
    </source>
</evidence>
<dbReference type="Proteomes" id="UP000288024">
    <property type="component" value="Unassembled WGS sequence"/>
</dbReference>
<evidence type="ECO:0000313" key="5">
    <source>
        <dbReference type="Proteomes" id="UP000288024"/>
    </source>
</evidence>
<keyword evidence="2" id="KW-0012">Acyltransferase</keyword>
<dbReference type="AlphaFoldDB" id="A0A3S2TU83"/>
<feature type="domain" description="N-acetyltransferase" evidence="3">
    <location>
        <begin position="1"/>
        <end position="165"/>
    </location>
</feature>
<dbReference type="InterPro" id="IPR016181">
    <property type="entry name" value="Acyl_CoA_acyltransferase"/>
</dbReference>
<evidence type="ECO:0000256" key="2">
    <source>
        <dbReference type="ARBA" id="ARBA00023315"/>
    </source>
</evidence>
<proteinExistence type="predicted"/>
<dbReference type="PANTHER" id="PTHR43420">
    <property type="entry name" value="ACETYLTRANSFERASE"/>
    <property type="match status" value="1"/>
</dbReference>
<dbReference type="GO" id="GO:0016747">
    <property type="term" value="F:acyltransferase activity, transferring groups other than amino-acyl groups"/>
    <property type="evidence" value="ECO:0007669"/>
    <property type="project" value="InterPro"/>
</dbReference>
<reference evidence="4 5" key="1">
    <citation type="submission" date="2019-01" db="EMBL/GenBank/DDBJ databases">
        <title>Bacillus sp. M5HDSG1-1, whole genome shotgun sequence.</title>
        <authorList>
            <person name="Tuo L."/>
        </authorList>
    </citation>
    <scope>NUCLEOTIDE SEQUENCE [LARGE SCALE GENOMIC DNA]</scope>
    <source>
        <strain evidence="4 5">M5HDSG1-1</strain>
    </source>
</reference>